<evidence type="ECO:0008006" key="4">
    <source>
        <dbReference type="Google" id="ProtNLM"/>
    </source>
</evidence>
<dbReference type="PROSITE" id="PS51257">
    <property type="entry name" value="PROKAR_LIPOPROTEIN"/>
    <property type="match status" value="1"/>
</dbReference>
<accession>A0ABV3R6B5</accession>
<dbReference type="EMBL" id="JBFOCI010000010">
    <property type="protein sequence ID" value="MEW9808625.1"/>
    <property type="molecule type" value="Genomic_DNA"/>
</dbReference>
<name>A0ABV3R6B5_9HYPH</name>
<comment type="caution">
    <text evidence="2">The sequence shown here is derived from an EMBL/GenBank/DDBJ whole genome shotgun (WGS) entry which is preliminary data.</text>
</comment>
<evidence type="ECO:0000313" key="2">
    <source>
        <dbReference type="EMBL" id="MEW9808625.1"/>
    </source>
</evidence>
<reference evidence="2 3" key="1">
    <citation type="submission" date="2024-06" db="EMBL/GenBank/DDBJ databases">
        <authorList>
            <person name="Tuo L."/>
        </authorList>
    </citation>
    <scope>NUCLEOTIDE SEQUENCE [LARGE SCALE GENOMIC DNA]</scope>
    <source>
        <strain evidence="2 3">ZMM04-5</strain>
    </source>
</reference>
<protein>
    <recommendedName>
        <fullName evidence="4">Lipoprotein</fullName>
    </recommendedName>
</protein>
<organism evidence="2 3">
    <name type="scientific">Mesorhizobium marinum</name>
    <dbReference type="NCBI Taxonomy" id="3228790"/>
    <lineage>
        <taxon>Bacteria</taxon>
        <taxon>Pseudomonadati</taxon>
        <taxon>Pseudomonadota</taxon>
        <taxon>Alphaproteobacteria</taxon>
        <taxon>Hyphomicrobiales</taxon>
        <taxon>Phyllobacteriaceae</taxon>
        <taxon>Mesorhizobium</taxon>
    </lineage>
</organism>
<evidence type="ECO:0000313" key="3">
    <source>
        <dbReference type="Proteomes" id="UP001556196"/>
    </source>
</evidence>
<keyword evidence="3" id="KW-1185">Reference proteome</keyword>
<sequence>MRRWIVFAAIVIGGCQTAAEEPDQKTALAGDYRAVAGCFYRGAGSGYRSTEDPSKPVVTVSGTRSGGGTDSLEFMATGDGITTVHAHLGSPGGTEAWHRYLSILKGCPG</sequence>
<proteinExistence type="predicted"/>
<feature type="region of interest" description="Disordered" evidence="1">
    <location>
        <begin position="45"/>
        <end position="69"/>
    </location>
</feature>
<evidence type="ECO:0000256" key="1">
    <source>
        <dbReference type="SAM" id="MobiDB-lite"/>
    </source>
</evidence>
<gene>
    <name evidence="2" type="ORF">ABUE31_21755</name>
</gene>
<dbReference type="Proteomes" id="UP001556196">
    <property type="component" value="Unassembled WGS sequence"/>
</dbReference>
<dbReference type="RefSeq" id="WP_367725864.1">
    <property type="nucleotide sequence ID" value="NZ_JBFOCI010000010.1"/>
</dbReference>